<dbReference type="InterPro" id="IPR023299">
    <property type="entry name" value="ATPase_P-typ_cyto_dom_N"/>
</dbReference>
<name>A0A540LVF6_MALBA</name>
<dbReference type="EMBL" id="VIEB01000456">
    <property type="protein sequence ID" value="TQD90309.1"/>
    <property type="molecule type" value="Genomic_DNA"/>
</dbReference>
<accession>A0A540LVF6</accession>
<evidence type="ECO:0000313" key="3">
    <source>
        <dbReference type="Proteomes" id="UP000315295"/>
    </source>
</evidence>
<sequence length="167" mass="18694">MCTSYYNAFGHVEDKDDNHIMTVEQIIEGMATSGLRCIAFASKEFPAEEQMDDQGYKVVLKEEGSTLLGLVGLKDPCRPGVKMAVQDFRNAGVKIKTITGDDVFTAKAIATECRILKTHEDMLSGAVIEGVQFRNYTPQVRREKVEEICVMARFSLSDKFVMAQMMH</sequence>
<dbReference type="GO" id="GO:0005388">
    <property type="term" value="F:P-type calcium transporter activity"/>
    <property type="evidence" value="ECO:0007669"/>
    <property type="project" value="TreeGrafter"/>
</dbReference>
<dbReference type="Proteomes" id="UP000315295">
    <property type="component" value="Unassembled WGS sequence"/>
</dbReference>
<dbReference type="InterPro" id="IPR023214">
    <property type="entry name" value="HAD_sf"/>
</dbReference>
<dbReference type="STRING" id="106549.A0A540LVF6"/>
<dbReference type="InterPro" id="IPR036412">
    <property type="entry name" value="HAD-like_sf"/>
</dbReference>
<protein>
    <recommendedName>
        <fullName evidence="4">Cation-transporting P-type ATPase C-terminal domain-containing protein</fullName>
    </recommendedName>
</protein>
<dbReference type="SUPFAM" id="SSF81660">
    <property type="entry name" value="Metal cation-transporting ATPase, ATP-binding domain N"/>
    <property type="match status" value="1"/>
</dbReference>
<organism evidence="2 3">
    <name type="scientific">Malus baccata</name>
    <name type="common">Siberian crab apple</name>
    <name type="synonym">Pyrus baccata</name>
    <dbReference type="NCBI Taxonomy" id="106549"/>
    <lineage>
        <taxon>Eukaryota</taxon>
        <taxon>Viridiplantae</taxon>
        <taxon>Streptophyta</taxon>
        <taxon>Embryophyta</taxon>
        <taxon>Tracheophyta</taxon>
        <taxon>Spermatophyta</taxon>
        <taxon>Magnoliopsida</taxon>
        <taxon>eudicotyledons</taxon>
        <taxon>Gunneridae</taxon>
        <taxon>Pentapetalae</taxon>
        <taxon>rosids</taxon>
        <taxon>fabids</taxon>
        <taxon>Rosales</taxon>
        <taxon>Rosaceae</taxon>
        <taxon>Amygdaloideae</taxon>
        <taxon>Maleae</taxon>
        <taxon>Malus</taxon>
    </lineage>
</organism>
<dbReference type="PANTHER" id="PTHR24093:SF434">
    <property type="entry name" value="CALCIUM-TRANSPORTING ATPASE 13, PLASMA MEMBRANE-TYPE-RELATED"/>
    <property type="match status" value="1"/>
</dbReference>
<dbReference type="Gene3D" id="3.40.1110.10">
    <property type="entry name" value="Calcium-transporting ATPase, cytoplasmic domain N"/>
    <property type="match status" value="1"/>
</dbReference>
<dbReference type="AlphaFoldDB" id="A0A540LVF6"/>
<evidence type="ECO:0000256" key="1">
    <source>
        <dbReference type="ARBA" id="ARBA00022842"/>
    </source>
</evidence>
<dbReference type="Gene3D" id="3.40.50.1000">
    <property type="entry name" value="HAD superfamily/HAD-like"/>
    <property type="match status" value="1"/>
</dbReference>
<comment type="caution">
    <text evidence="2">The sequence shown here is derived from an EMBL/GenBank/DDBJ whole genome shotgun (WGS) entry which is preliminary data.</text>
</comment>
<evidence type="ECO:0000313" key="2">
    <source>
        <dbReference type="EMBL" id="TQD90309.1"/>
    </source>
</evidence>
<evidence type="ECO:0008006" key="4">
    <source>
        <dbReference type="Google" id="ProtNLM"/>
    </source>
</evidence>
<gene>
    <name evidence="2" type="ORF">C1H46_024137</name>
</gene>
<keyword evidence="3" id="KW-1185">Reference proteome</keyword>
<dbReference type="Pfam" id="PF13246">
    <property type="entry name" value="Cation_ATPase"/>
    <property type="match status" value="1"/>
</dbReference>
<proteinExistence type="predicted"/>
<dbReference type="SUPFAM" id="SSF56784">
    <property type="entry name" value="HAD-like"/>
    <property type="match status" value="1"/>
</dbReference>
<dbReference type="GO" id="GO:0000166">
    <property type="term" value="F:nucleotide binding"/>
    <property type="evidence" value="ECO:0007669"/>
    <property type="project" value="InterPro"/>
</dbReference>
<dbReference type="PANTHER" id="PTHR24093">
    <property type="entry name" value="CATION TRANSPORTING ATPASE"/>
    <property type="match status" value="1"/>
</dbReference>
<dbReference type="GO" id="GO:0005886">
    <property type="term" value="C:plasma membrane"/>
    <property type="evidence" value="ECO:0007669"/>
    <property type="project" value="TreeGrafter"/>
</dbReference>
<reference evidence="2 3" key="1">
    <citation type="journal article" date="2019" name="G3 (Bethesda)">
        <title>Sequencing of a Wild Apple (Malus baccata) Genome Unravels the Differences Between Cultivated and Wild Apple Species Regarding Disease Resistance and Cold Tolerance.</title>
        <authorList>
            <person name="Chen X."/>
        </authorList>
    </citation>
    <scope>NUCLEOTIDE SEQUENCE [LARGE SCALE GENOMIC DNA]</scope>
    <source>
        <strain evidence="3">cv. Shandingzi</strain>
        <tissue evidence="2">Leaves</tissue>
    </source>
</reference>
<keyword evidence="1" id="KW-0460">Magnesium</keyword>